<gene>
    <name evidence="2" type="ORF">J2S44_004619</name>
</gene>
<protein>
    <submittedName>
        <fullName evidence="2">Uncharacterized protein</fullName>
    </submittedName>
</protein>
<accession>A0AAE3ZSR6</accession>
<dbReference type="Proteomes" id="UP001183629">
    <property type="component" value="Unassembled WGS sequence"/>
</dbReference>
<comment type="caution">
    <text evidence="2">The sequence shown here is derived from an EMBL/GenBank/DDBJ whole genome shotgun (WGS) entry which is preliminary data.</text>
</comment>
<keyword evidence="3" id="KW-1185">Reference proteome</keyword>
<evidence type="ECO:0000256" key="1">
    <source>
        <dbReference type="SAM" id="MobiDB-lite"/>
    </source>
</evidence>
<dbReference type="AlphaFoldDB" id="A0AAE3ZSR6"/>
<dbReference type="EMBL" id="JAVDYC010000001">
    <property type="protein sequence ID" value="MDR7324369.1"/>
    <property type="molecule type" value="Genomic_DNA"/>
</dbReference>
<proteinExistence type="predicted"/>
<reference evidence="2 3" key="1">
    <citation type="submission" date="2023-07" db="EMBL/GenBank/DDBJ databases">
        <title>Sequencing the genomes of 1000 actinobacteria strains.</title>
        <authorList>
            <person name="Klenk H.-P."/>
        </authorList>
    </citation>
    <scope>NUCLEOTIDE SEQUENCE [LARGE SCALE GENOMIC DNA]</scope>
    <source>
        <strain evidence="2 3">DSM 44711</strain>
    </source>
</reference>
<evidence type="ECO:0000313" key="2">
    <source>
        <dbReference type="EMBL" id="MDR7324369.1"/>
    </source>
</evidence>
<sequence>MAGALALILLLICGGLLAAVAAVRGALSETRHDRAVAAEARGDVDAACLDLEQRLNRLTPPGATNGPAARAKAIRDENVAARPFLLELDRLREARPGHDEEYLEQSWSDGWRQVIDARASYADALDRAADGGDPAFYLAPRDEDADPVADQLIEDGPAGCDGPLRRLTDPSL</sequence>
<name>A0AAE3ZSR6_9ACTN</name>
<feature type="compositionally biased region" description="Basic and acidic residues" evidence="1">
    <location>
        <begin position="163"/>
        <end position="172"/>
    </location>
</feature>
<evidence type="ECO:0000313" key="3">
    <source>
        <dbReference type="Proteomes" id="UP001183629"/>
    </source>
</evidence>
<dbReference type="RefSeq" id="WP_310417663.1">
    <property type="nucleotide sequence ID" value="NZ_JAVDYC010000001.1"/>
</dbReference>
<feature type="region of interest" description="Disordered" evidence="1">
    <location>
        <begin position="140"/>
        <end position="172"/>
    </location>
</feature>
<organism evidence="2 3">
    <name type="scientific">Catenuloplanes niger</name>
    <dbReference type="NCBI Taxonomy" id="587534"/>
    <lineage>
        <taxon>Bacteria</taxon>
        <taxon>Bacillati</taxon>
        <taxon>Actinomycetota</taxon>
        <taxon>Actinomycetes</taxon>
        <taxon>Micromonosporales</taxon>
        <taxon>Micromonosporaceae</taxon>
        <taxon>Catenuloplanes</taxon>
    </lineage>
</organism>